<keyword evidence="4" id="KW-1185">Reference proteome</keyword>
<accession>A0A4Z2JIZ7</accession>
<keyword evidence="2" id="KW-1133">Transmembrane helix</keyword>
<proteinExistence type="predicted"/>
<keyword evidence="2" id="KW-0812">Transmembrane</keyword>
<gene>
    <name evidence="3" type="ORF">EYF80_000337</name>
</gene>
<feature type="region of interest" description="Disordered" evidence="1">
    <location>
        <begin position="260"/>
        <end position="299"/>
    </location>
</feature>
<reference evidence="3 4" key="1">
    <citation type="submission" date="2019-03" db="EMBL/GenBank/DDBJ databases">
        <title>First draft genome of Liparis tanakae, snailfish: a comprehensive survey of snailfish specific genes.</title>
        <authorList>
            <person name="Kim W."/>
            <person name="Song I."/>
            <person name="Jeong J.-H."/>
            <person name="Kim D."/>
            <person name="Kim S."/>
            <person name="Ryu S."/>
            <person name="Song J.Y."/>
            <person name="Lee S.K."/>
        </authorList>
    </citation>
    <scope>NUCLEOTIDE SEQUENCE [LARGE SCALE GENOMIC DNA]</scope>
    <source>
        <tissue evidence="3">Muscle</tissue>
    </source>
</reference>
<name>A0A4Z2JIZ7_9TELE</name>
<evidence type="ECO:0000256" key="1">
    <source>
        <dbReference type="SAM" id="MobiDB-lite"/>
    </source>
</evidence>
<dbReference type="Proteomes" id="UP000314294">
    <property type="component" value="Unassembled WGS sequence"/>
</dbReference>
<keyword evidence="2" id="KW-0472">Membrane</keyword>
<evidence type="ECO:0000313" key="4">
    <source>
        <dbReference type="Proteomes" id="UP000314294"/>
    </source>
</evidence>
<feature type="transmembrane region" description="Helical" evidence="2">
    <location>
        <begin position="69"/>
        <end position="93"/>
    </location>
</feature>
<protein>
    <submittedName>
        <fullName evidence="3">Uncharacterized protein</fullName>
    </submittedName>
</protein>
<dbReference type="EMBL" id="SRLO01000001">
    <property type="protein sequence ID" value="TNN89734.1"/>
    <property type="molecule type" value="Genomic_DNA"/>
</dbReference>
<comment type="caution">
    <text evidence="3">The sequence shown here is derived from an EMBL/GenBank/DDBJ whole genome shotgun (WGS) entry which is preliminary data.</text>
</comment>
<evidence type="ECO:0000256" key="2">
    <source>
        <dbReference type="SAM" id="Phobius"/>
    </source>
</evidence>
<feature type="compositionally biased region" description="Acidic residues" evidence="1">
    <location>
        <begin position="260"/>
        <end position="280"/>
    </location>
</feature>
<organism evidence="3 4">
    <name type="scientific">Liparis tanakae</name>
    <name type="common">Tanaka's snailfish</name>
    <dbReference type="NCBI Taxonomy" id="230148"/>
    <lineage>
        <taxon>Eukaryota</taxon>
        <taxon>Metazoa</taxon>
        <taxon>Chordata</taxon>
        <taxon>Craniata</taxon>
        <taxon>Vertebrata</taxon>
        <taxon>Euteleostomi</taxon>
        <taxon>Actinopterygii</taxon>
        <taxon>Neopterygii</taxon>
        <taxon>Teleostei</taxon>
        <taxon>Neoteleostei</taxon>
        <taxon>Acanthomorphata</taxon>
        <taxon>Eupercaria</taxon>
        <taxon>Perciformes</taxon>
        <taxon>Cottioidei</taxon>
        <taxon>Cottales</taxon>
        <taxon>Liparidae</taxon>
        <taxon>Liparis</taxon>
    </lineage>
</organism>
<sequence>MNCKRSSTRLWSSTPPSRSITGGCSSRLGCSSLRLVCASYPAMPEELAVAAVTVLPLFLVGGGRGGGAVLGAAVLVLTLLPVVRLVLVGPVALTAMAFTVRTLGGALTGPSAEEVGGSAGGRHRPWWVSMKSGAGGAIFGKGWDPIVGRCVVGAGGRVGAESGGREVKKGETFPLMGLYNGGHNPGTRSHESVQTKEMLLPILPKELGLFDARWMGGLLLDWTVVAVQDTEEVEAEVAITTRLRHFFLAPLFFCCLASDEEHEDEDDEDEDDEDNDEEAQQEGGSGVGSEGDSGNSTDGFQLFITAASQRFSNLSERHCSELFQSPAPHAPPKQFW</sequence>
<evidence type="ECO:0000313" key="3">
    <source>
        <dbReference type="EMBL" id="TNN89734.1"/>
    </source>
</evidence>
<dbReference type="AlphaFoldDB" id="A0A4Z2JIZ7"/>